<feature type="compositionally biased region" description="Acidic residues" evidence="1">
    <location>
        <begin position="68"/>
        <end position="82"/>
    </location>
</feature>
<dbReference type="EMBL" id="BARW01008917">
    <property type="protein sequence ID" value="GAI74159.1"/>
    <property type="molecule type" value="Genomic_DNA"/>
</dbReference>
<organism evidence="2">
    <name type="scientific">marine sediment metagenome</name>
    <dbReference type="NCBI Taxonomy" id="412755"/>
    <lineage>
        <taxon>unclassified sequences</taxon>
        <taxon>metagenomes</taxon>
        <taxon>ecological metagenomes</taxon>
    </lineage>
</organism>
<name>X1T287_9ZZZZ</name>
<feature type="compositionally biased region" description="Basic and acidic residues" evidence="1">
    <location>
        <begin position="122"/>
        <end position="141"/>
    </location>
</feature>
<sequence>MGEEAGEVKWDEAIEIIRGLIDGVDTGMTELCELRFFKGCSEMNAKVMPLLKEILSEAEKGKLVEVLYPEEGEEAEEEEEELPDRGEGLVRGTAGDRRAGVPRTEEERSARHEEEEEEEETYQEKVKRERLELRRDSLENM</sequence>
<feature type="region of interest" description="Disordered" evidence="1">
    <location>
        <begin position="68"/>
        <end position="141"/>
    </location>
</feature>
<evidence type="ECO:0000256" key="1">
    <source>
        <dbReference type="SAM" id="MobiDB-lite"/>
    </source>
</evidence>
<accession>X1T287</accession>
<protein>
    <submittedName>
        <fullName evidence="2">Uncharacterized protein</fullName>
    </submittedName>
</protein>
<evidence type="ECO:0000313" key="2">
    <source>
        <dbReference type="EMBL" id="GAI74159.1"/>
    </source>
</evidence>
<comment type="caution">
    <text evidence="2">The sequence shown here is derived from an EMBL/GenBank/DDBJ whole genome shotgun (WGS) entry which is preliminary data.</text>
</comment>
<reference evidence="2" key="1">
    <citation type="journal article" date="2014" name="Front. Microbiol.">
        <title>High frequency of phylogenetically diverse reductive dehalogenase-homologous genes in deep subseafloor sedimentary metagenomes.</title>
        <authorList>
            <person name="Kawai M."/>
            <person name="Futagami T."/>
            <person name="Toyoda A."/>
            <person name="Takaki Y."/>
            <person name="Nishi S."/>
            <person name="Hori S."/>
            <person name="Arai W."/>
            <person name="Tsubouchi T."/>
            <person name="Morono Y."/>
            <person name="Uchiyama I."/>
            <person name="Ito T."/>
            <person name="Fujiyama A."/>
            <person name="Inagaki F."/>
            <person name="Takami H."/>
        </authorList>
    </citation>
    <scope>NUCLEOTIDE SEQUENCE</scope>
    <source>
        <strain evidence="2">Expedition CK06-06</strain>
    </source>
</reference>
<dbReference type="AlphaFoldDB" id="X1T287"/>
<gene>
    <name evidence="2" type="ORF">S12H4_18117</name>
</gene>
<proteinExistence type="predicted"/>
<feature type="compositionally biased region" description="Basic and acidic residues" evidence="1">
    <location>
        <begin position="83"/>
        <end position="113"/>
    </location>
</feature>